<sequence>MIEQVPAGFTGYGILANVNGDSGQFVEEPSKRLTAFPVPDPALNIHLGSAKSSGPGPSV</sequence>
<dbReference type="Proteomes" id="UP000766570">
    <property type="component" value="Unassembled WGS sequence"/>
</dbReference>
<comment type="caution">
    <text evidence="1">The sequence shown here is derived from an EMBL/GenBank/DDBJ whole genome shotgun (WGS) entry which is preliminary data.</text>
</comment>
<organism evidence="1 2">
    <name type="scientific">Paeniglutamicibacter psychrophenolicus</name>
    <dbReference type="NCBI Taxonomy" id="257454"/>
    <lineage>
        <taxon>Bacteria</taxon>
        <taxon>Bacillati</taxon>
        <taxon>Actinomycetota</taxon>
        <taxon>Actinomycetes</taxon>
        <taxon>Micrococcales</taxon>
        <taxon>Micrococcaceae</taxon>
        <taxon>Paeniglutamicibacter</taxon>
    </lineage>
</organism>
<protein>
    <submittedName>
        <fullName evidence="1">Uncharacterized protein</fullName>
    </submittedName>
</protein>
<reference evidence="1 2" key="1">
    <citation type="submission" date="2021-03" db="EMBL/GenBank/DDBJ databases">
        <title>Sequencing the genomes of 1000 actinobacteria strains.</title>
        <authorList>
            <person name="Klenk H.-P."/>
        </authorList>
    </citation>
    <scope>NUCLEOTIDE SEQUENCE [LARGE SCALE GENOMIC DNA]</scope>
    <source>
        <strain evidence="1 2">DSM 15454</strain>
    </source>
</reference>
<proteinExistence type="predicted"/>
<dbReference type="EMBL" id="JAGIOE010000001">
    <property type="protein sequence ID" value="MBP2373363.1"/>
    <property type="molecule type" value="Genomic_DNA"/>
</dbReference>
<evidence type="ECO:0000313" key="1">
    <source>
        <dbReference type="EMBL" id="MBP2373363.1"/>
    </source>
</evidence>
<name>A0ABS4WAZ8_9MICC</name>
<gene>
    <name evidence="1" type="ORF">JOF46_001275</name>
</gene>
<evidence type="ECO:0000313" key="2">
    <source>
        <dbReference type="Proteomes" id="UP000766570"/>
    </source>
</evidence>
<accession>A0ABS4WAZ8</accession>
<keyword evidence="2" id="KW-1185">Reference proteome</keyword>